<dbReference type="Proteomes" id="UP000317747">
    <property type="component" value="Unassembled WGS sequence"/>
</dbReference>
<reference evidence="2 3" key="1">
    <citation type="submission" date="2019-06" db="EMBL/GenBank/DDBJ databases">
        <title>Taxogenomics and systematics of the genus Pantoea.</title>
        <authorList>
            <person name="Tambong J.T."/>
        </authorList>
    </citation>
    <scope>NUCLEOTIDE SEQUENCE [LARGE SCALE GENOMIC DNA]</scope>
    <source>
        <strain evidence="2 3">LMG 24200</strain>
    </source>
</reference>
<keyword evidence="1" id="KW-1133">Transmembrane helix</keyword>
<dbReference type="OrthoDB" id="7060796at2"/>
<name>A0A506PXD7_9GAMM</name>
<evidence type="ECO:0000256" key="1">
    <source>
        <dbReference type="SAM" id="Phobius"/>
    </source>
</evidence>
<organism evidence="2 3">
    <name type="scientific">Pantoea deleyi</name>
    <dbReference type="NCBI Taxonomy" id="470932"/>
    <lineage>
        <taxon>Bacteria</taxon>
        <taxon>Pseudomonadati</taxon>
        <taxon>Pseudomonadota</taxon>
        <taxon>Gammaproteobacteria</taxon>
        <taxon>Enterobacterales</taxon>
        <taxon>Erwiniaceae</taxon>
        <taxon>Pantoea</taxon>
    </lineage>
</organism>
<protein>
    <recommendedName>
        <fullName evidence="4">Toxin CptA</fullName>
    </recommendedName>
</protein>
<keyword evidence="1" id="KW-0812">Transmembrane</keyword>
<sequence>MNAAPWQCELRPSRLAYGLLCAGLAAAVTGTALLTLPVGEGLFNGAVMLLLLAEGWQSYRRLTQRRGVLQRESVHCWIWQGKRFRPVQPLRWLPIGVLLVAKNEQGEVLRWWLMQDSMQPGEWRALRACCFSKAQ</sequence>
<feature type="transmembrane region" description="Helical" evidence="1">
    <location>
        <begin position="15"/>
        <end position="36"/>
    </location>
</feature>
<evidence type="ECO:0008006" key="4">
    <source>
        <dbReference type="Google" id="ProtNLM"/>
    </source>
</evidence>
<comment type="caution">
    <text evidence="2">The sequence shown here is derived from an EMBL/GenBank/DDBJ whole genome shotgun (WGS) entry which is preliminary data.</text>
</comment>
<dbReference type="InterPro" id="IPR009883">
    <property type="entry name" value="YgfX"/>
</dbReference>
<evidence type="ECO:0000313" key="3">
    <source>
        <dbReference type="Proteomes" id="UP000317747"/>
    </source>
</evidence>
<dbReference type="RefSeq" id="WP_128083940.1">
    <property type="nucleotide sequence ID" value="NZ_CP071405.1"/>
</dbReference>
<gene>
    <name evidence="2" type="ORF">FJW01_17525</name>
</gene>
<accession>A0A506PXD7</accession>
<dbReference type="Pfam" id="PF07254">
    <property type="entry name" value="Cpta_toxin"/>
    <property type="match status" value="1"/>
</dbReference>
<keyword evidence="1" id="KW-0472">Membrane</keyword>
<proteinExistence type="predicted"/>
<dbReference type="EMBL" id="VHJA01000066">
    <property type="protein sequence ID" value="TPV38354.1"/>
    <property type="molecule type" value="Genomic_DNA"/>
</dbReference>
<dbReference type="AlphaFoldDB" id="A0A506PXD7"/>
<evidence type="ECO:0000313" key="2">
    <source>
        <dbReference type="EMBL" id="TPV38354.1"/>
    </source>
</evidence>
<keyword evidence="3" id="KW-1185">Reference proteome</keyword>